<sequence length="51" mass="5280">AFCPSHAQPSARARAGQDSSKEAEQLRLRRSEESGAFFCGRGGLGGGVSAQ</sequence>
<dbReference type="EMBL" id="CAJNNV010026596">
    <property type="protein sequence ID" value="CAE8618590.1"/>
    <property type="molecule type" value="Genomic_DNA"/>
</dbReference>
<feature type="region of interest" description="Disordered" evidence="1">
    <location>
        <begin position="1"/>
        <end position="29"/>
    </location>
</feature>
<organism evidence="2 3">
    <name type="scientific">Polarella glacialis</name>
    <name type="common">Dinoflagellate</name>
    <dbReference type="NCBI Taxonomy" id="89957"/>
    <lineage>
        <taxon>Eukaryota</taxon>
        <taxon>Sar</taxon>
        <taxon>Alveolata</taxon>
        <taxon>Dinophyceae</taxon>
        <taxon>Suessiales</taxon>
        <taxon>Suessiaceae</taxon>
        <taxon>Polarella</taxon>
    </lineage>
</organism>
<feature type="compositionally biased region" description="Basic and acidic residues" evidence="1">
    <location>
        <begin position="19"/>
        <end position="29"/>
    </location>
</feature>
<feature type="non-terminal residue" evidence="2">
    <location>
        <position position="51"/>
    </location>
</feature>
<comment type="caution">
    <text evidence="2">The sequence shown here is derived from an EMBL/GenBank/DDBJ whole genome shotgun (WGS) entry which is preliminary data.</text>
</comment>
<keyword evidence="3" id="KW-1185">Reference proteome</keyword>
<reference evidence="2" key="1">
    <citation type="submission" date="2021-02" db="EMBL/GenBank/DDBJ databases">
        <authorList>
            <person name="Dougan E. K."/>
            <person name="Rhodes N."/>
            <person name="Thang M."/>
            <person name="Chan C."/>
        </authorList>
    </citation>
    <scope>NUCLEOTIDE SEQUENCE</scope>
</reference>
<evidence type="ECO:0000313" key="2">
    <source>
        <dbReference type="EMBL" id="CAE8618590.1"/>
    </source>
</evidence>
<accession>A0A813FX72</accession>
<feature type="non-terminal residue" evidence="2">
    <location>
        <position position="1"/>
    </location>
</feature>
<gene>
    <name evidence="2" type="ORF">PGLA1383_LOCUS36202</name>
</gene>
<name>A0A813FX72_POLGL</name>
<protein>
    <submittedName>
        <fullName evidence="2">Uncharacterized protein</fullName>
    </submittedName>
</protein>
<dbReference type="Proteomes" id="UP000654075">
    <property type="component" value="Unassembled WGS sequence"/>
</dbReference>
<dbReference type="AlphaFoldDB" id="A0A813FX72"/>
<evidence type="ECO:0000256" key="1">
    <source>
        <dbReference type="SAM" id="MobiDB-lite"/>
    </source>
</evidence>
<evidence type="ECO:0000313" key="3">
    <source>
        <dbReference type="Proteomes" id="UP000654075"/>
    </source>
</evidence>
<proteinExistence type="predicted"/>